<keyword evidence="2" id="KW-0645">Protease</keyword>
<keyword evidence="6" id="KW-0732">Signal</keyword>
<protein>
    <submittedName>
        <fullName evidence="8">Peptidase S8/S53 domain-containing protein</fullName>
    </submittedName>
</protein>
<dbReference type="GO" id="GO:0006508">
    <property type="term" value="P:proteolysis"/>
    <property type="evidence" value="ECO:0007669"/>
    <property type="project" value="UniProtKB-KW"/>
</dbReference>
<dbReference type="PROSITE" id="PS51892">
    <property type="entry name" value="SUBTILASE"/>
    <property type="match status" value="1"/>
</dbReference>
<feature type="domain" description="Peptidase S8/S53" evidence="7">
    <location>
        <begin position="187"/>
        <end position="311"/>
    </location>
</feature>
<dbReference type="InterPro" id="IPR036852">
    <property type="entry name" value="Peptidase_S8/S53_dom_sf"/>
</dbReference>
<proteinExistence type="inferred from homology"/>
<evidence type="ECO:0000313" key="8">
    <source>
        <dbReference type="EMBL" id="EPZ31924.1"/>
    </source>
</evidence>
<evidence type="ECO:0000256" key="5">
    <source>
        <dbReference type="PROSITE-ProRule" id="PRU01240"/>
    </source>
</evidence>
<evidence type="ECO:0000313" key="9">
    <source>
        <dbReference type="Proteomes" id="UP000030755"/>
    </source>
</evidence>
<dbReference type="Gene3D" id="3.40.50.200">
    <property type="entry name" value="Peptidase S8/S53 domain"/>
    <property type="match status" value="2"/>
</dbReference>
<dbReference type="SUPFAM" id="SSF52743">
    <property type="entry name" value="Subtilisin-like"/>
    <property type="match status" value="1"/>
</dbReference>
<comment type="caution">
    <text evidence="5">Lacks conserved residue(s) required for the propagation of feature annotation.</text>
</comment>
<evidence type="ECO:0000259" key="7">
    <source>
        <dbReference type="Pfam" id="PF00082"/>
    </source>
</evidence>
<dbReference type="PANTHER" id="PTHR43806">
    <property type="entry name" value="PEPTIDASE S8"/>
    <property type="match status" value="1"/>
</dbReference>
<dbReference type="EMBL" id="KE561200">
    <property type="protein sequence ID" value="EPZ31924.1"/>
    <property type="molecule type" value="Genomic_DNA"/>
</dbReference>
<dbReference type="OrthoDB" id="19448at2759"/>
<feature type="chain" id="PRO_5001704705" evidence="6">
    <location>
        <begin position="23"/>
        <end position="395"/>
    </location>
</feature>
<keyword evidence="3" id="KW-0378">Hydrolase</keyword>
<sequence length="395" mass="43420">MMKLVLLIPNLLASLIYCKIQASYIAILNMEYSTEAAIEKLSAIANVQELIGLPFNTLYITLNSSNDMKLLENQAYINHIEPDSELIQHDVYYYEEKPAPWHLDRIEGNKDTGSFKFAHTGNGVKVYILDTPIQQNHQEYQGRMSEEANFAASSSLVIGPAKDAIGISVPIAGCKREEKATVKTLLQGISWAFEDAISNGIVVVTSAGNENDDACLYSGNKVPGVITVAASTKSNGRASFSNWGPCVTVFAPGSQLLAAKFDISEYNKYMYVHGTSASAALVAGVAACLLQADNNLNSFQIKEEIILAAKTDLISETGLYGTTKRLINITPNVKGVKQTNYDYNGLDVPSIVNTNIQTSPNFNFNEKGDDPRLNRPLINWFRWFTIEIELESGMH</sequence>
<dbReference type="OMA" id="MSEEANF"/>
<dbReference type="InterPro" id="IPR000209">
    <property type="entry name" value="Peptidase_S8/S53_dom"/>
</dbReference>
<dbReference type="Pfam" id="PF00082">
    <property type="entry name" value="Peptidase_S8"/>
    <property type="match status" value="1"/>
</dbReference>
<feature type="signal peptide" evidence="6">
    <location>
        <begin position="1"/>
        <end position="22"/>
    </location>
</feature>
<dbReference type="PANTHER" id="PTHR43806:SF11">
    <property type="entry name" value="CEREVISIN-RELATED"/>
    <property type="match status" value="1"/>
</dbReference>
<evidence type="ECO:0000256" key="6">
    <source>
        <dbReference type="SAM" id="SignalP"/>
    </source>
</evidence>
<gene>
    <name evidence="8" type="ORF">O9G_001934</name>
</gene>
<evidence type="ECO:0000256" key="2">
    <source>
        <dbReference type="ARBA" id="ARBA00022670"/>
    </source>
</evidence>
<dbReference type="PRINTS" id="PR00723">
    <property type="entry name" value="SUBTILISIN"/>
</dbReference>
<evidence type="ECO:0000256" key="3">
    <source>
        <dbReference type="ARBA" id="ARBA00022801"/>
    </source>
</evidence>
<dbReference type="InterPro" id="IPR050131">
    <property type="entry name" value="Peptidase_S8_subtilisin-like"/>
</dbReference>
<dbReference type="AlphaFoldDB" id="A0A075APC3"/>
<accession>A0A075APC3</accession>
<dbReference type="STRING" id="988480.A0A075APC3"/>
<dbReference type="HOGENOM" id="CLU_698594_0_0_1"/>
<keyword evidence="4" id="KW-0720">Serine protease</keyword>
<name>A0A075APC3_ROZAC</name>
<evidence type="ECO:0000256" key="1">
    <source>
        <dbReference type="ARBA" id="ARBA00011073"/>
    </source>
</evidence>
<dbReference type="GO" id="GO:0004252">
    <property type="term" value="F:serine-type endopeptidase activity"/>
    <property type="evidence" value="ECO:0007669"/>
    <property type="project" value="InterPro"/>
</dbReference>
<dbReference type="InterPro" id="IPR015500">
    <property type="entry name" value="Peptidase_S8_subtilisin-rel"/>
</dbReference>
<evidence type="ECO:0000256" key="4">
    <source>
        <dbReference type="ARBA" id="ARBA00022825"/>
    </source>
</evidence>
<organism evidence="8 9">
    <name type="scientific">Rozella allomycis (strain CSF55)</name>
    <dbReference type="NCBI Taxonomy" id="988480"/>
    <lineage>
        <taxon>Eukaryota</taxon>
        <taxon>Fungi</taxon>
        <taxon>Fungi incertae sedis</taxon>
        <taxon>Cryptomycota</taxon>
        <taxon>Cryptomycota incertae sedis</taxon>
        <taxon>Rozella</taxon>
    </lineage>
</organism>
<keyword evidence="9" id="KW-1185">Reference proteome</keyword>
<dbReference type="Proteomes" id="UP000030755">
    <property type="component" value="Unassembled WGS sequence"/>
</dbReference>
<reference evidence="8 9" key="1">
    <citation type="journal article" date="2013" name="Curr. Biol.">
        <title>Shared signatures of parasitism and phylogenomics unite Cryptomycota and microsporidia.</title>
        <authorList>
            <person name="James T.Y."/>
            <person name="Pelin A."/>
            <person name="Bonen L."/>
            <person name="Ahrendt S."/>
            <person name="Sain D."/>
            <person name="Corradi N."/>
            <person name="Stajich J.E."/>
        </authorList>
    </citation>
    <scope>NUCLEOTIDE SEQUENCE [LARGE SCALE GENOMIC DNA]</scope>
    <source>
        <strain evidence="8 9">CSF55</strain>
    </source>
</reference>
<comment type="similarity">
    <text evidence="1 5">Belongs to the peptidase S8 family.</text>
</comment>